<dbReference type="GO" id="GO:0032040">
    <property type="term" value="C:small-subunit processome"/>
    <property type="evidence" value="ECO:0007669"/>
    <property type="project" value="TreeGrafter"/>
</dbReference>
<feature type="compositionally biased region" description="Basic and acidic residues" evidence="25">
    <location>
        <begin position="963"/>
        <end position="975"/>
    </location>
</feature>
<feature type="compositionally biased region" description="Low complexity" evidence="25">
    <location>
        <begin position="737"/>
        <end position="750"/>
    </location>
</feature>
<keyword evidence="7 26" id="KW-0121">Carboxypeptidase</keyword>
<keyword evidence="13" id="KW-1133">Transmembrane helix</keyword>
<keyword evidence="12" id="KW-0378">Hydrolase</keyword>
<feature type="region of interest" description="Disordered" evidence="25">
    <location>
        <begin position="714"/>
        <end position="788"/>
    </location>
</feature>
<keyword evidence="5" id="KW-0690">Ribosome biogenesis</keyword>
<evidence type="ECO:0000256" key="24">
    <source>
        <dbReference type="ARBA" id="ARBA00042717"/>
    </source>
</evidence>
<evidence type="ECO:0000256" key="4">
    <source>
        <dbReference type="ARBA" id="ARBA00009431"/>
    </source>
</evidence>
<evidence type="ECO:0000256" key="11">
    <source>
        <dbReference type="ARBA" id="ARBA00022729"/>
    </source>
</evidence>
<feature type="compositionally biased region" description="Basic and acidic residues" evidence="25">
    <location>
        <begin position="1158"/>
        <end position="1167"/>
    </location>
</feature>
<evidence type="ECO:0000256" key="25">
    <source>
        <dbReference type="SAM" id="MobiDB-lite"/>
    </source>
</evidence>
<dbReference type="GO" id="GO:0006364">
    <property type="term" value="P:rRNA processing"/>
    <property type="evidence" value="ECO:0007669"/>
    <property type="project" value="UniProtKB-KW"/>
</dbReference>
<dbReference type="GO" id="GO:0005732">
    <property type="term" value="C:sno(s)RNA-containing ribonucleoprotein complex"/>
    <property type="evidence" value="ECO:0007669"/>
    <property type="project" value="InterPro"/>
</dbReference>
<evidence type="ECO:0000256" key="5">
    <source>
        <dbReference type="ARBA" id="ARBA00022517"/>
    </source>
</evidence>
<evidence type="ECO:0000256" key="8">
    <source>
        <dbReference type="ARBA" id="ARBA00022670"/>
    </source>
</evidence>
<evidence type="ECO:0000256" key="12">
    <source>
        <dbReference type="ARBA" id="ARBA00022801"/>
    </source>
</evidence>
<feature type="compositionally biased region" description="Low complexity" evidence="25">
    <location>
        <begin position="757"/>
        <end position="769"/>
    </location>
</feature>
<evidence type="ECO:0000256" key="17">
    <source>
        <dbReference type="ARBA" id="ARBA00023242"/>
    </source>
</evidence>
<feature type="compositionally biased region" description="Acidic residues" evidence="25">
    <location>
        <begin position="910"/>
        <end position="962"/>
    </location>
</feature>
<dbReference type="PROSITE" id="PS00131">
    <property type="entry name" value="CARBOXYPEPT_SER_SER"/>
    <property type="match status" value="1"/>
</dbReference>
<dbReference type="PANTHER" id="PTHR17039:SF0">
    <property type="entry name" value="U3 SMALL NUCLEOLAR RIBONUCLEOPROTEIN PROTEIN MPP10"/>
    <property type="match status" value="1"/>
</dbReference>
<keyword evidence="16" id="KW-0325">Glycoprotein</keyword>
<evidence type="ECO:0000256" key="2">
    <source>
        <dbReference type="ARBA" id="ARBA00004393"/>
    </source>
</evidence>
<feature type="compositionally biased region" description="Basic and acidic residues" evidence="25">
    <location>
        <begin position="1041"/>
        <end position="1061"/>
    </location>
</feature>
<evidence type="ECO:0000256" key="7">
    <source>
        <dbReference type="ARBA" id="ARBA00022645"/>
    </source>
</evidence>
<dbReference type="EC" id="3.4.16.6" evidence="21"/>
<evidence type="ECO:0000313" key="27">
    <source>
        <dbReference type="Proteomes" id="UP000321518"/>
    </source>
</evidence>
<feature type="region of interest" description="Disordered" evidence="25">
    <location>
        <begin position="909"/>
        <end position="1288"/>
    </location>
</feature>
<dbReference type="FunFam" id="3.40.50.1820:FF:000121">
    <property type="entry name" value="Carboxypeptidase D"/>
    <property type="match status" value="1"/>
</dbReference>
<evidence type="ECO:0000256" key="23">
    <source>
        <dbReference type="ARBA" id="ARBA00040628"/>
    </source>
</evidence>
<comment type="catalytic activity">
    <reaction evidence="1">
        <text>Preferential release of a C-terminal arginine or lysine residue.</text>
        <dbReference type="EC" id="3.4.16.6"/>
    </reaction>
</comment>
<feature type="compositionally biased region" description="Basic and acidic residues" evidence="25">
    <location>
        <begin position="1542"/>
        <end position="1554"/>
    </location>
</feature>
<evidence type="ECO:0000256" key="18">
    <source>
        <dbReference type="ARBA" id="ARBA00023274"/>
    </source>
</evidence>
<keyword evidence="11" id="KW-0732">Signal</keyword>
<evidence type="ECO:0000256" key="14">
    <source>
        <dbReference type="ARBA" id="ARBA00023034"/>
    </source>
</evidence>
<dbReference type="Pfam" id="PF00450">
    <property type="entry name" value="Peptidase_S10"/>
    <property type="match status" value="1"/>
</dbReference>
<feature type="region of interest" description="Disordered" evidence="25">
    <location>
        <begin position="611"/>
        <end position="660"/>
    </location>
</feature>
<dbReference type="GO" id="GO:0004185">
    <property type="term" value="F:serine-type carboxypeptidase activity"/>
    <property type="evidence" value="ECO:0007669"/>
    <property type="project" value="UniProtKB-EC"/>
</dbReference>
<dbReference type="EMBL" id="BJWK01000019">
    <property type="protein sequence ID" value="GEM12157.1"/>
    <property type="molecule type" value="Genomic_DNA"/>
</dbReference>
<evidence type="ECO:0000256" key="1">
    <source>
        <dbReference type="ARBA" id="ARBA00001003"/>
    </source>
</evidence>
<protein>
    <recommendedName>
        <fullName evidence="23">Pheromone-processing carboxypeptidase KEX1</fullName>
        <ecNumber evidence="21">3.4.16.6</ecNumber>
    </recommendedName>
    <alternativeName>
        <fullName evidence="24">Carboxypeptidase D</fullName>
    </alternativeName>
    <alternativeName>
        <fullName evidence="22">Pheromone-processing carboxypeptidase kex1</fullName>
    </alternativeName>
</protein>
<dbReference type="InterPro" id="IPR012173">
    <property type="entry name" value="Mpp10"/>
</dbReference>
<feature type="compositionally biased region" description="Acidic residues" evidence="25">
    <location>
        <begin position="1197"/>
        <end position="1261"/>
    </location>
</feature>
<feature type="compositionally biased region" description="Acidic residues" evidence="25">
    <location>
        <begin position="1178"/>
        <end position="1189"/>
    </location>
</feature>
<organism evidence="26 27">
    <name type="scientific">Rhodotorula toruloides</name>
    <name type="common">Yeast</name>
    <name type="synonym">Rhodosporidium toruloides</name>
    <dbReference type="NCBI Taxonomy" id="5286"/>
    <lineage>
        <taxon>Eukaryota</taxon>
        <taxon>Fungi</taxon>
        <taxon>Dikarya</taxon>
        <taxon>Basidiomycota</taxon>
        <taxon>Pucciniomycotina</taxon>
        <taxon>Microbotryomycetes</taxon>
        <taxon>Sporidiobolales</taxon>
        <taxon>Sporidiobolaceae</taxon>
        <taxon>Rhodotorula</taxon>
    </lineage>
</organism>
<dbReference type="InterPro" id="IPR029058">
    <property type="entry name" value="AB_hydrolase_fold"/>
</dbReference>
<evidence type="ECO:0000256" key="6">
    <source>
        <dbReference type="ARBA" id="ARBA00022552"/>
    </source>
</evidence>
<keyword evidence="10" id="KW-0053">Apoptosis</keyword>
<keyword evidence="6" id="KW-0698">rRNA processing</keyword>
<feature type="compositionally biased region" description="Polar residues" evidence="25">
    <location>
        <begin position="995"/>
        <end position="1007"/>
    </location>
</feature>
<keyword evidence="17" id="KW-0539">Nucleus</keyword>
<keyword evidence="14" id="KW-0333">Golgi apparatus</keyword>
<dbReference type="Proteomes" id="UP000321518">
    <property type="component" value="Unassembled WGS sequence"/>
</dbReference>
<proteinExistence type="inferred from homology"/>
<comment type="similarity">
    <text evidence="19">Belongs to the MPP10 family.</text>
</comment>
<evidence type="ECO:0000256" key="16">
    <source>
        <dbReference type="ARBA" id="ARBA00023180"/>
    </source>
</evidence>
<evidence type="ECO:0000256" key="22">
    <source>
        <dbReference type="ARBA" id="ARBA00040403"/>
    </source>
</evidence>
<evidence type="ECO:0000256" key="21">
    <source>
        <dbReference type="ARBA" id="ARBA00038895"/>
    </source>
</evidence>
<dbReference type="PANTHER" id="PTHR17039">
    <property type="entry name" value="U3 SMALL NUCLEOLAR RIBONUCLEOPROTEIN PROTEIN MPP10"/>
    <property type="match status" value="1"/>
</dbReference>
<dbReference type="GO" id="GO:0006915">
    <property type="term" value="P:apoptotic process"/>
    <property type="evidence" value="ECO:0007669"/>
    <property type="project" value="UniProtKB-KW"/>
</dbReference>
<feature type="region of interest" description="Disordered" evidence="25">
    <location>
        <begin position="1509"/>
        <end position="1597"/>
    </location>
</feature>
<dbReference type="Pfam" id="PF04006">
    <property type="entry name" value="Mpp10"/>
    <property type="match status" value="2"/>
</dbReference>
<evidence type="ECO:0000256" key="13">
    <source>
        <dbReference type="ARBA" id="ARBA00022989"/>
    </source>
</evidence>
<keyword evidence="15" id="KW-0472">Membrane</keyword>
<keyword evidence="18" id="KW-0687">Ribonucleoprotein</keyword>
<evidence type="ECO:0000256" key="15">
    <source>
        <dbReference type="ARBA" id="ARBA00023136"/>
    </source>
</evidence>
<sequence length="1597" mass="173827">MARMAAGEASYSWTARDPRTRRGFPVETPQLERRVRDELIYRQVNPDEEMSAANFFIPSLPGQPSDSSLTMYGGHIPSAPPKNGVPDTESDAHLYFFMVRNKHIADTERTLLWFNGGPGCSSFDGGMMEIGPYRLVPNGDGKLVEAEGAWNEYANVIFIDQPVGTGYSYMSTNEYVHDLPEASAHVVEFLSKFYTVFPEFKNHDTYIGGESYAGQYIPYFAQAILASPSLPTRLKGLLIGNGWIDPYNQYPAYLDFALQAGVIKEGSDAEKAVTKEVKTCQEHMDVKVSDGMDKMPIHLGICERILGAITDSTIQSVNGQNMCVNNYDVRLTDTHPACGMNWPPDLHDMYPYLGRDDVKSAFHATRHPGPWVECNGQVGAQFYTPNSRPSVQLLPELLKMVPVLMFAGAEDLICNHVGIERMIENLEWNGRKGFGNVTAEEWVVNGKSAGTWTSARNMTYVKITGASHMAPYDEPLATHDMFLRFIGVSLLSAAGPAAQVPSRIGNEIPAVLGSTLPNGTAIDSSSSGALSAEKQLDGASSGLGGDSSSAGTSSGAGKLGYGGDGALEGLVHASSALVLVALMAAAFALFLWFRRRTQRLSRGGDGGGWGALGGRGGLGKHSRAKSLGRGGGLGLGGVEHEEDDSEDVEGRPGVGGDSHELDELMSTRRAGGAGDYLPCKRPHDFRLADLLGFKLERVQVDHSRTVAGLAAADTMPGVKASPKASPLPSKKGKGKQRATTADAPSPASSTRSHDTADSPAPKTAASASPMNNGKKGKTAQGQEEDEDELLSLAERIAESAHLLVKGRGSDKLAQQAMEIVKRSFDKALASESLSFPHLSTLLASLSPVAGPSTRSRSAASFAADEPSFALVPTPISELTTEGMDAEMIWEQMELRGQTVDGLMEEMFGQGEEDEGEEGEGEFDSDEEEEEEEGEFGQDFEDEVEMEEDSDAEDDDIEFDDLPEAAKEEYYRRLGEGDEEATDGKEDEGEERQEPQADTLTDETSGLTLDNFDGDRKGRKRRTERSSGPKSEVDDAFFSLSDFHRDANEGEYEMAKMLRDEVPSDDDDEEDENGSGGIDLFAPVSGIGDDDEEDEEEGDLDAGGVMFKDFFDPPSRPPPRGGKKPSAGKKEKAAPVAAEADEHAVEENKEKKRGVRFSESVKVKEIPHRLAGKKRRAGDDDEGDKDDEGIEALRSLIDGDEAESDEEDFDGELDGFEDDEGDSMALDAEDEEESGEEDDEEDEEEDGSADGEDEVDILEDEQTMQRFKSELFDDDEPEDDKTKNMSRHERRLLQLSSQIAALEQENVGPKDWTLIGEAQSKQRPVNSLLDEDLEFERMGKVAPVITEETTKSIEDLIKKRILDNQFDDVERRVAVDPNQFLPSRFMELQDTKSQKSLAEVYEDEFRDKRDKEEGREVVHELDKDLQKRHDEIEALFEDLAARLDALSNARFTPKAPKAAITTITNLPSISVESALPTASSTTTLLAPEEIYSAKGAQSALAIDAADLTPAQKKAQRQKQRKDRKAVAEKTERILASQRRKKGARGEKEAAEEKLLGTRGVTVIGKGGAEKKAAGKKRKRGDADGLGGAGAQSSVGLKL</sequence>
<feature type="compositionally biased region" description="Acidic residues" evidence="25">
    <location>
        <begin position="1062"/>
        <end position="1072"/>
    </location>
</feature>
<dbReference type="OrthoDB" id="443318at2759"/>
<gene>
    <name evidence="26" type="ORF">Rt10032_c19g6174</name>
</gene>
<dbReference type="Gene3D" id="3.40.50.1820">
    <property type="entry name" value="alpha/beta hydrolase"/>
    <property type="match status" value="1"/>
</dbReference>
<dbReference type="InterPro" id="IPR018202">
    <property type="entry name" value="Ser_caboxypep_ser_AS"/>
</dbReference>
<feature type="compositionally biased region" description="Basic residues" evidence="25">
    <location>
        <begin position="1512"/>
        <end position="1522"/>
    </location>
</feature>
<comment type="subcellular location">
    <subcellularLocation>
        <location evidence="2">Golgi apparatus</location>
        <location evidence="2">trans-Golgi network membrane</location>
        <topology evidence="2">Single-pass type I membrane protein</topology>
    </subcellularLocation>
    <subcellularLocation>
        <location evidence="3">Nucleus</location>
        <location evidence="3">Nucleolus</location>
    </subcellularLocation>
</comment>
<comment type="caution">
    <text evidence="26">The sequence shown here is derived from an EMBL/GenBank/DDBJ whole genome shotgun (WGS) entry which is preliminary data.</text>
</comment>
<feature type="region of interest" description="Disordered" evidence="25">
    <location>
        <begin position="536"/>
        <end position="555"/>
    </location>
</feature>
<keyword evidence="8" id="KW-0645">Protease</keyword>
<feature type="compositionally biased region" description="Gly residues" evidence="25">
    <location>
        <begin position="628"/>
        <end position="637"/>
    </location>
</feature>
<evidence type="ECO:0000256" key="20">
    <source>
        <dbReference type="ARBA" id="ARBA00037042"/>
    </source>
</evidence>
<comment type="similarity">
    <text evidence="4">Belongs to the peptidase S10 family.</text>
</comment>
<dbReference type="PRINTS" id="PR00724">
    <property type="entry name" value="CRBOXYPTASEC"/>
</dbReference>
<evidence type="ECO:0000256" key="10">
    <source>
        <dbReference type="ARBA" id="ARBA00022703"/>
    </source>
</evidence>
<keyword evidence="9" id="KW-0812">Transmembrane</keyword>
<name>A0A511KP58_RHOTO</name>
<feature type="compositionally biased region" description="Basic and acidic residues" evidence="25">
    <location>
        <begin position="1139"/>
        <end position="1149"/>
    </location>
</feature>
<dbReference type="GO" id="GO:0005794">
    <property type="term" value="C:Golgi apparatus"/>
    <property type="evidence" value="ECO:0007669"/>
    <property type="project" value="UniProtKB-SubCell"/>
</dbReference>
<comment type="function">
    <text evidence="20">Protease with a carboxypeptidase B-like function involved in the C-terminal processing of the lysine and arginine residues from protein precursors. Promotes cell fusion and is involved in the programmed cell death.</text>
</comment>
<accession>A0A511KP58</accession>
<evidence type="ECO:0000256" key="19">
    <source>
        <dbReference type="ARBA" id="ARBA00029455"/>
    </source>
</evidence>
<evidence type="ECO:0000256" key="3">
    <source>
        <dbReference type="ARBA" id="ARBA00004604"/>
    </source>
</evidence>
<reference evidence="26 27" key="1">
    <citation type="submission" date="2019-07" db="EMBL/GenBank/DDBJ databases">
        <title>Rhodotorula toruloides NBRC10032 genome sequencing.</title>
        <authorList>
            <person name="Shida Y."/>
            <person name="Takaku H."/>
            <person name="Ogasawara W."/>
            <person name="Mori K."/>
        </authorList>
    </citation>
    <scope>NUCLEOTIDE SEQUENCE [LARGE SCALE GENOMIC DNA]</scope>
    <source>
        <strain evidence="26 27">NBRC10032</strain>
    </source>
</reference>
<dbReference type="InterPro" id="IPR001563">
    <property type="entry name" value="Peptidase_S10"/>
</dbReference>
<dbReference type="SUPFAM" id="SSF53474">
    <property type="entry name" value="alpha/beta-Hydrolases"/>
    <property type="match status" value="1"/>
</dbReference>
<feature type="compositionally biased region" description="Acidic residues" evidence="25">
    <location>
        <begin position="976"/>
        <end position="990"/>
    </location>
</feature>
<dbReference type="GO" id="GO:0034457">
    <property type="term" value="C:Mpp10 complex"/>
    <property type="evidence" value="ECO:0007669"/>
    <property type="project" value="InterPro"/>
</dbReference>
<evidence type="ECO:0000313" key="26">
    <source>
        <dbReference type="EMBL" id="GEM12157.1"/>
    </source>
</evidence>
<dbReference type="GO" id="GO:0006508">
    <property type="term" value="P:proteolysis"/>
    <property type="evidence" value="ECO:0007669"/>
    <property type="project" value="UniProtKB-KW"/>
</dbReference>
<feature type="compositionally biased region" description="Acidic residues" evidence="25">
    <location>
        <begin position="1087"/>
        <end position="1099"/>
    </location>
</feature>
<evidence type="ECO:0000256" key="9">
    <source>
        <dbReference type="ARBA" id="ARBA00022692"/>
    </source>
</evidence>
<feature type="compositionally biased region" description="Basic and acidic residues" evidence="25">
    <location>
        <begin position="1023"/>
        <end position="1032"/>
    </location>
</feature>
<feature type="compositionally biased region" description="Low complexity" evidence="25">
    <location>
        <begin position="546"/>
        <end position="555"/>
    </location>
</feature>